<accession>Q2LYH5</accession>
<gene>
    <name evidence="1" type="ORF">SYN_02203</name>
</gene>
<proteinExistence type="predicted"/>
<dbReference type="EMBL" id="CP000252">
    <property type="protein sequence ID" value="ABC75986.1"/>
    <property type="molecule type" value="Genomic_DNA"/>
</dbReference>
<evidence type="ECO:0000313" key="2">
    <source>
        <dbReference type="Proteomes" id="UP000001933"/>
    </source>
</evidence>
<sequence>MICSGMELTKTKGTAAEVSGMQDESSIFWFFGLKIANPQKQVLFCQASRNWISSRHELNGHHHHERKDASYPDKKGPWFRKARKRAKLRTAWAISRVFSEDRRWKGPQWMCSFQMGTRL</sequence>
<protein>
    <submittedName>
        <fullName evidence="1">Hypothetical cytosolic protein</fullName>
    </submittedName>
</protein>
<dbReference type="AlphaFoldDB" id="Q2LYH5"/>
<dbReference type="Proteomes" id="UP000001933">
    <property type="component" value="Chromosome"/>
</dbReference>
<keyword evidence="2" id="KW-1185">Reference proteome</keyword>
<organism evidence="1 2">
    <name type="scientific">Syntrophus aciditrophicus (strain SB)</name>
    <dbReference type="NCBI Taxonomy" id="56780"/>
    <lineage>
        <taxon>Bacteria</taxon>
        <taxon>Pseudomonadati</taxon>
        <taxon>Thermodesulfobacteriota</taxon>
        <taxon>Syntrophia</taxon>
        <taxon>Syntrophales</taxon>
        <taxon>Syntrophaceae</taxon>
        <taxon>Syntrophus</taxon>
    </lineage>
</organism>
<name>Q2LYH5_SYNAS</name>
<reference evidence="1 2" key="1">
    <citation type="journal article" date="2007" name="Proc. Natl. Acad. Sci. U.S.A.">
        <title>The genome of Syntrophus aciditrophicus: life at the thermodynamic limit of microbial growth.</title>
        <authorList>
            <person name="McInerney M.J."/>
            <person name="Rohlin L."/>
            <person name="Mouttaki H."/>
            <person name="Kim U."/>
            <person name="Krupp R.S."/>
            <person name="Rios-Hernandez L."/>
            <person name="Sieber J."/>
            <person name="Struchtemeyer C.G."/>
            <person name="Bhattacharyya A."/>
            <person name="Campbell J.W."/>
            <person name="Gunsalus R.P."/>
        </authorList>
    </citation>
    <scope>NUCLEOTIDE SEQUENCE [LARGE SCALE GENOMIC DNA]</scope>
    <source>
        <strain evidence="1 2">SB</strain>
    </source>
</reference>
<dbReference type="InParanoid" id="Q2LYH5"/>
<evidence type="ECO:0000313" key="1">
    <source>
        <dbReference type="EMBL" id="ABC75986.1"/>
    </source>
</evidence>
<dbReference type="HOGENOM" id="CLU_2060233_0_0_7"/>
<dbReference type="KEGG" id="sat:SYN_02203"/>